<keyword evidence="10" id="KW-0472">Membrane</keyword>
<dbReference type="PROSITE" id="PS00108">
    <property type="entry name" value="PROTEIN_KINASE_ST"/>
    <property type="match status" value="1"/>
</dbReference>
<feature type="region of interest" description="Disordered" evidence="9">
    <location>
        <begin position="281"/>
        <end position="373"/>
    </location>
</feature>
<dbReference type="Pfam" id="PF00069">
    <property type="entry name" value="Pkinase"/>
    <property type="match status" value="1"/>
</dbReference>
<comment type="catalytic activity">
    <reaction evidence="8">
        <text>L-seryl-[protein] + ATP = O-phospho-L-seryl-[protein] + ADP + H(+)</text>
        <dbReference type="Rhea" id="RHEA:17989"/>
        <dbReference type="Rhea" id="RHEA-COMP:9863"/>
        <dbReference type="Rhea" id="RHEA-COMP:11604"/>
        <dbReference type="ChEBI" id="CHEBI:15378"/>
        <dbReference type="ChEBI" id="CHEBI:29999"/>
        <dbReference type="ChEBI" id="CHEBI:30616"/>
        <dbReference type="ChEBI" id="CHEBI:83421"/>
        <dbReference type="ChEBI" id="CHEBI:456216"/>
        <dbReference type="EC" id="2.7.11.1"/>
    </reaction>
</comment>
<dbReference type="CDD" id="cd14014">
    <property type="entry name" value="STKc_PknB_like"/>
    <property type="match status" value="1"/>
</dbReference>
<keyword evidence="13" id="KW-1185">Reference proteome</keyword>
<name>A0A4Y3WU99_9PSEU</name>
<evidence type="ECO:0000313" key="12">
    <source>
        <dbReference type="EMBL" id="GEC22344.1"/>
    </source>
</evidence>
<dbReference type="RefSeq" id="WP_246086092.1">
    <property type="nucleotide sequence ID" value="NZ_BJNG01000043.1"/>
</dbReference>
<dbReference type="GO" id="GO:0045717">
    <property type="term" value="P:negative regulation of fatty acid biosynthetic process"/>
    <property type="evidence" value="ECO:0007669"/>
    <property type="project" value="UniProtKB-ARBA"/>
</dbReference>
<dbReference type="GO" id="GO:0005524">
    <property type="term" value="F:ATP binding"/>
    <property type="evidence" value="ECO:0007669"/>
    <property type="project" value="UniProtKB-KW"/>
</dbReference>
<dbReference type="SUPFAM" id="SSF56112">
    <property type="entry name" value="Protein kinase-like (PK-like)"/>
    <property type="match status" value="1"/>
</dbReference>
<evidence type="ECO:0000313" key="13">
    <source>
        <dbReference type="Proteomes" id="UP000320338"/>
    </source>
</evidence>
<keyword evidence="3" id="KW-0808">Transferase</keyword>
<evidence type="ECO:0000256" key="10">
    <source>
        <dbReference type="SAM" id="Phobius"/>
    </source>
</evidence>
<dbReference type="EMBL" id="BJNG01000043">
    <property type="protein sequence ID" value="GEC22344.1"/>
    <property type="molecule type" value="Genomic_DNA"/>
</dbReference>
<evidence type="ECO:0000256" key="3">
    <source>
        <dbReference type="ARBA" id="ARBA00022679"/>
    </source>
</evidence>
<evidence type="ECO:0000256" key="6">
    <source>
        <dbReference type="ARBA" id="ARBA00022840"/>
    </source>
</evidence>
<evidence type="ECO:0000256" key="2">
    <source>
        <dbReference type="ARBA" id="ARBA00022527"/>
    </source>
</evidence>
<evidence type="ECO:0000256" key="5">
    <source>
        <dbReference type="ARBA" id="ARBA00022777"/>
    </source>
</evidence>
<keyword evidence="5" id="KW-0418">Kinase</keyword>
<dbReference type="PANTHER" id="PTHR43289">
    <property type="entry name" value="MITOGEN-ACTIVATED PROTEIN KINASE KINASE KINASE 20-RELATED"/>
    <property type="match status" value="1"/>
</dbReference>
<keyword evidence="4" id="KW-0547">Nucleotide-binding</keyword>
<dbReference type="InterPro" id="IPR000719">
    <property type="entry name" value="Prot_kinase_dom"/>
</dbReference>
<dbReference type="InterPro" id="IPR008271">
    <property type="entry name" value="Ser/Thr_kinase_AS"/>
</dbReference>
<dbReference type="SMART" id="SM00220">
    <property type="entry name" value="S_TKc"/>
    <property type="match status" value="1"/>
</dbReference>
<evidence type="ECO:0000256" key="4">
    <source>
        <dbReference type="ARBA" id="ARBA00022741"/>
    </source>
</evidence>
<sequence>MRAFAAGVLIADRYQLDRRIAVGGMGEVWEASDTRLGRSVAVKVLRPELSDDEEFLHRFRIEARTVASLDHTGIAAVHDYGEDDPSDSGRRTAYLVMELVRGEPLSAVIARGPIEAGETLRIIEETARALQAAHERGFVHRDVKPGNILVRTDGLIKITDFGIAKAADAVPVTRSGMVMGTAHYIAPEQASGAEAGPAGDVYSLGIVGYECLAGHRPFRADSAVAVAMMQVRDEPPPLPGTIPVEARELIESVLVKDPTQRYATGGEFAEAVAAVRRGQALPVPSGLTPRGGSTPVAPPPEARTRRRAPAPPPPPGAAPDGRYTPGRHASGPHRLPEPRPDTGPGARAEGRAAERHHEPARRPPTEPLRLQPATGPGRGLLIVLFVLLTVAAVVFGIFVVRALGEGDPGTGAGVRVVAPQGVAAGSMIDSGTVR</sequence>
<dbReference type="PROSITE" id="PS50011">
    <property type="entry name" value="PROTEIN_KINASE_DOM"/>
    <property type="match status" value="1"/>
</dbReference>
<dbReference type="Gene3D" id="3.30.200.20">
    <property type="entry name" value="Phosphorylase Kinase, domain 1"/>
    <property type="match status" value="1"/>
</dbReference>
<dbReference type="FunFam" id="3.30.200.20:FF:000035">
    <property type="entry name" value="Serine/threonine protein kinase Stk1"/>
    <property type="match status" value="1"/>
</dbReference>
<dbReference type="AlphaFoldDB" id="A0A4Y3WU99"/>
<dbReference type="Proteomes" id="UP000320338">
    <property type="component" value="Unassembled WGS sequence"/>
</dbReference>
<dbReference type="PANTHER" id="PTHR43289:SF6">
    <property type="entry name" value="SERINE_THREONINE-PROTEIN KINASE NEKL-3"/>
    <property type="match status" value="1"/>
</dbReference>
<feature type="compositionally biased region" description="Basic and acidic residues" evidence="9">
    <location>
        <begin position="348"/>
        <end position="364"/>
    </location>
</feature>
<evidence type="ECO:0000256" key="9">
    <source>
        <dbReference type="SAM" id="MobiDB-lite"/>
    </source>
</evidence>
<evidence type="ECO:0000256" key="8">
    <source>
        <dbReference type="ARBA" id="ARBA00048679"/>
    </source>
</evidence>
<evidence type="ECO:0000256" key="7">
    <source>
        <dbReference type="ARBA" id="ARBA00047899"/>
    </source>
</evidence>
<gene>
    <name evidence="12" type="ORF">PHY01_46270</name>
</gene>
<organism evidence="12 13">
    <name type="scientific">Pseudonocardia hydrocarbonoxydans</name>
    <dbReference type="NCBI Taxonomy" id="76726"/>
    <lineage>
        <taxon>Bacteria</taxon>
        <taxon>Bacillati</taxon>
        <taxon>Actinomycetota</taxon>
        <taxon>Actinomycetes</taxon>
        <taxon>Pseudonocardiales</taxon>
        <taxon>Pseudonocardiaceae</taxon>
        <taxon>Pseudonocardia</taxon>
    </lineage>
</organism>
<feature type="domain" description="Protein kinase" evidence="11">
    <location>
        <begin position="14"/>
        <end position="273"/>
    </location>
</feature>
<feature type="transmembrane region" description="Helical" evidence="10">
    <location>
        <begin position="379"/>
        <end position="400"/>
    </location>
</feature>
<dbReference type="InterPro" id="IPR011009">
    <property type="entry name" value="Kinase-like_dom_sf"/>
</dbReference>
<comment type="catalytic activity">
    <reaction evidence="7">
        <text>L-threonyl-[protein] + ATP = O-phospho-L-threonyl-[protein] + ADP + H(+)</text>
        <dbReference type="Rhea" id="RHEA:46608"/>
        <dbReference type="Rhea" id="RHEA-COMP:11060"/>
        <dbReference type="Rhea" id="RHEA-COMP:11605"/>
        <dbReference type="ChEBI" id="CHEBI:15378"/>
        <dbReference type="ChEBI" id="CHEBI:30013"/>
        <dbReference type="ChEBI" id="CHEBI:30616"/>
        <dbReference type="ChEBI" id="CHEBI:61977"/>
        <dbReference type="ChEBI" id="CHEBI:456216"/>
        <dbReference type="EC" id="2.7.11.1"/>
    </reaction>
</comment>
<reference evidence="12 13" key="1">
    <citation type="submission" date="2019-06" db="EMBL/GenBank/DDBJ databases">
        <title>Whole genome shotgun sequence of Pseudonocardia hydrocarbonoxydans NBRC 14498.</title>
        <authorList>
            <person name="Hosoyama A."/>
            <person name="Uohara A."/>
            <person name="Ohji S."/>
            <person name="Ichikawa N."/>
        </authorList>
    </citation>
    <scope>NUCLEOTIDE SEQUENCE [LARGE SCALE GENOMIC DNA]</scope>
    <source>
        <strain evidence="12 13">NBRC 14498</strain>
    </source>
</reference>
<keyword evidence="10" id="KW-0812">Transmembrane</keyword>
<dbReference type="GO" id="GO:0004674">
    <property type="term" value="F:protein serine/threonine kinase activity"/>
    <property type="evidence" value="ECO:0007669"/>
    <property type="project" value="UniProtKB-KW"/>
</dbReference>
<accession>A0A4Y3WU99</accession>
<proteinExistence type="predicted"/>
<keyword evidence="6" id="KW-0067">ATP-binding</keyword>
<evidence type="ECO:0000259" key="11">
    <source>
        <dbReference type="PROSITE" id="PS50011"/>
    </source>
</evidence>
<protein>
    <recommendedName>
        <fullName evidence="1">non-specific serine/threonine protein kinase</fullName>
        <ecNumber evidence="1">2.7.11.1</ecNumber>
    </recommendedName>
</protein>
<comment type="caution">
    <text evidence="12">The sequence shown here is derived from an EMBL/GenBank/DDBJ whole genome shotgun (WGS) entry which is preliminary data.</text>
</comment>
<evidence type="ECO:0000256" key="1">
    <source>
        <dbReference type="ARBA" id="ARBA00012513"/>
    </source>
</evidence>
<dbReference type="EC" id="2.7.11.1" evidence="1"/>
<dbReference type="FunFam" id="1.10.510.10:FF:000021">
    <property type="entry name" value="Serine/threonine protein kinase"/>
    <property type="match status" value="1"/>
</dbReference>
<keyword evidence="10" id="KW-1133">Transmembrane helix</keyword>
<keyword evidence="2" id="KW-0723">Serine/threonine-protein kinase</keyword>
<dbReference type="Gene3D" id="1.10.510.10">
    <property type="entry name" value="Transferase(Phosphotransferase) domain 1"/>
    <property type="match status" value="1"/>
</dbReference>